<feature type="transmembrane region" description="Helical" evidence="6">
    <location>
        <begin position="312"/>
        <end position="336"/>
    </location>
</feature>
<feature type="transmembrane region" description="Helical" evidence="6">
    <location>
        <begin position="7"/>
        <end position="26"/>
    </location>
</feature>
<evidence type="ECO:0000313" key="7">
    <source>
        <dbReference type="EMBL" id="ALS31854.1"/>
    </source>
</evidence>
<accession>A0A0U2X3J9</accession>
<name>A0A0U2X3J9_9GAMM</name>
<keyword evidence="4 6" id="KW-1133">Transmembrane helix</keyword>
<dbReference type="InterPro" id="IPR002797">
    <property type="entry name" value="Polysacc_synth"/>
</dbReference>
<evidence type="ECO:0000256" key="2">
    <source>
        <dbReference type="ARBA" id="ARBA00022475"/>
    </source>
</evidence>
<evidence type="ECO:0000313" key="8">
    <source>
        <dbReference type="Proteomes" id="UP000065261"/>
    </source>
</evidence>
<feature type="transmembrane region" description="Helical" evidence="6">
    <location>
        <begin position="111"/>
        <end position="133"/>
    </location>
</feature>
<reference evidence="7 8" key="1">
    <citation type="submission" date="2015-03" db="EMBL/GenBank/DDBJ databases">
        <authorList>
            <person name="Murphy D."/>
        </authorList>
    </citation>
    <scope>NUCLEOTIDE SEQUENCE [LARGE SCALE GENOMIC DNA]</scope>
    <source>
        <strain evidence="7 8">KMM 520</strain>
    </source>
</reference>
<dbReference type="Pfam" id="PF01943">
    <property type="entry name" value="Polysacc_synt"/>
    <property type="match status" value="1"/>
</dbReference>
<dbReference type="PANTHER" id="PTHR30250">
    <property type="entry name" value="PST FAMILY PREDICTED COLANIC ACID TRANSPORTER"/>
    <property type="match status" value="1"/>
</dbReference>
<feature type="transmembrane region" description="Helical" evidence="6">
    <location>
        <begin position="348"/>
        <end position="370"/>
    </location>
</feature>
<dbReference type="InterPro" id="IPR050833">
    <property type="entry name" value="Poly_Biosynth_Transport"/>
</dbReference>
<protein>
    <recommendedName>
        <fullName evidence="9">Polysaccharide biosynthesis protein C-terminal domain-containing protein</fullName>
    </recommendedName>
</protein>
<evidence type="ECO:0000256" key="5">
    <source>
        <dbReference type="ARBA" id="ARBA00023136"/>
    </source>
</evidence>
<gene>
    <name evidence="7" type="ORF">PTRA_a0501</name>
</gene>
<dbReference type="PANTHER" id="PTHR30250:SF26">
    <property type="entry name" value="PSMA PROTEIN"/>
    <property type="match status" value="1"/>
</dbReference>
<dbReference type="GO" id="GO:0005886">
    <property type="term" value="C:plasma membrane"/>
    <property type="evidence" value="ECO:0007669"/>
    <property type="project" value="UniProtKB-SubCell"/>
</dbReference>
<evidence type="ECO:0000256" key="4">
    <source>
        <dbReference type="ARBA" id="ARBA00022989"/>
    </source>
</evidence>
<sequence length="406" mass="46452">MLKLMLNSIYLLLAQASALLIPLFLLPLLTRYYGLSDVALYIFSVSVISFSYLIFDFGLSTYGIKKSAEVEYCQAKISKLFSITLTVKFLFFLLVFLVVGIVFYINQNNSYIKVVVFSFISIFFQSLIPYWLFQSINKMKVVTLINVASRLSSIIISVFFVFFGFDIYSVILATGFGWVIASCVSLKYLNSLGYTVSVIVSREPLILFFKEVRDFYLSRLAVSSYLYSNVFILSTLSAVNLAVYGVADYIYKIIQSLVSVVTQALFPQIAESKDYTIFFKTLFLLLLFIFIIGLFFKLYSHDVIQLLYGPSYLLAIPFIEAFIVLALFNVLSVTFGYPAASLFSKYDYVNYSSYFCLIVYFCGVVVLYLVNAISPLHLIYTLIASEICTFLWRLSFFVKYYKLQKV</sequence>
<evidence type="ECO:0000256" key="3">
    <source>
        <dbReference type="ARBA" id="ARBA00022692"/>
    </source>
</evidence>
<keyword evidence="2" id="KW-1003">Cell membrane</keyword>
<proteinExistence type="predicted"/>
<dbReference type="PATRIC" id="fig|1315283.4.peg.449"/>
<evidence type="ECO:0008006" key="9">
    <source>
        <dbReference type="Google" id="ProtNLM"/>
    </source>
</evidence>
<dbReference type="KEGG" id="ptn:PTRA_a0501"/>
<feature type="transmembrane region" description="Helical" evidence="6">
    <location>
        <begin position="154"/>
        <end position="180"/>
    </location>
</feature>
<evidence type="ECO:0000256" key="6">
    <source>
        <dbReference type="SAM" id="Phobius"/>
    </source>
</evidence>
<keyword evidence="5 6" id="KW-0472">Membrane</keyword>
<feature type="transmembrane region" description="Helical" evidence="6">
    <location>
        <begin position="278"/>
        <end position="300"/>
    </location>
</feature>
<dbReference type="Proteomes" id="UP000065261">
    <property type="component" value="Chromosome I"/>
</dbReference>
<dbReference type="RefSeq" id="WP_157756037.1">
    <property type="nucleotide sequence ID" value="NZ_CP011034.1"/>
</dbReference>
<dbReference type="EMBL" id="CP011034">
    <property type="protein sequence ID" value="ALS31854.1"/>
    <property type="molecule type" value="Genomic_DNA"/>
</dbReference>
<evidence type="ECO:0000256" key="1">
    <source>
        <dbReference type="ARBA" id="ARBA00004651"/>
    </source>
</evidence>
<dbReference type="AlphaFoldDB" id="A0A0U2X3J9"/>
<feature type="transmembrane region" description="Helical" evidence="6">
    <location>
        <begin position="38"/>
        <end position="59"/>
    </location>
</feature>
<comment type="subcellular location">
    <subcellularLocation>
        <location evidence="1">Cell membrane</location>
        <topology evidence="1">Multi-pass membrane protein</topology>
    </subcellularLocation>
</comment>
<organism evidence="7">
    <name type="scientific">Pseudoalteromonas translucida KMM 520</name>
    <dbReference type="NCBI Taxonomy" id="1315283"/>
    <lineage>
        <taxon>Bacteria</taxon>
        <taxon>Pseudomonadati</taxon>
        <taxon>Pseudomonadota</taxon>
        <taxon>Gammaproteobacteria</taxon>
        <taxon>Alteromonadales</taxon>
        <taxon>Pseudoalteromonadaceae</taxon>
        <taxon>Pseudoalteromonas</taxon>
    </lineage>
</organism>
<feature type="transmembrane region" description="Helical" evidence="6">
    <location>
        <begin position="221"/>
        <end position="243"/>
    </location>
</feature>
<feature type="transmembrane region" description="Helical" evidence="6">
    <location>
        <begin position="376"/>
        <end position="398"/>
    </location>
</feature>
<keyword evidence="3 6" id="KW-0812">Transmembrane</keyword>
<feature type="transmembrane region" description="Helical" evidence="6">
    <location>
        <begin position="80"/>
        <end position="105"/>
    </location>
</feature>